<evidence type="ECO:0000256" key="3">
    <source>
        <dbReference type="ARBA" id="ARBA00022471"/>
    </source>
</evidence>
<evidence type="ECO:0000313" key="8">
    <source>
        <dbReference type="Proteomes" id="UP000467840"/>
    </source>
</evidence>
<organism evidence="7 8">
    <name type="scientific">Hevea brasiliensis</name>
    <name type="common">Para rubber tree</name>
    <name type="synonym">Siphonia brasiliensis</name>
    <dbReference type="NCBI Taxonomy" id="3981"/>
    <lineage>
        <taxon>Eukaryota</taxon>
        <taxon>Viridiplantae</taxon>
        <taxon>Streptophyta</taxon>
        <taxon>Embryophyta</taxon>
        <taxon>Tracheophyta</taxon>
        <taxon>Spermatophyta</taxon>
        <taxon>Magnoliopsida</taxon>
        <taxon>eudicotyledons</taxon>
        <taxon>Gunneridae</taxon>
        <taxon>Pentapetalae</taxon>
        <taxon>rosids</taxon>
        <taxon>fabids</taxon>
        <taxon>Malpighiales</taxon>
        <taxon>Euphorbiaceae</taxon>
        <taxon>Crotonoideae</taxon>
        <taxon>Micrandreae</taxon>
        <taxon>Hevea</taxon>
    </lineage>
</organism>
<dbReference type="PANTHER" id="PTHR31232">
    <property type="match status" value="1"/>
</dbReference>
<dbReference type="EMBL" id="JAAGAX010000015">
    <property type="protein sequence ID" value="KAF2290181.1"/>
    <property type="molecule type" value="Genomic_DNA"/>
</dbReference>
<keyword evidence="3 6" id="KW-0713">Self-incompatibility</keyword>
<evidence type="ECO:0000313" key="7">
    <source>
        <dbReference type="EMBL" id="KAF2290181.1"/>
    </source>
</evidence>
<dbReference type="GO" id="GO:0005576">
    <property type="term" value="C:extracellular region"/>
    <property type="evidence" value="ECO:0007669"/>
    <property type="project" value="UniProtKB-SubCell"/>
</dbReference>
<name>A0A6A6KMH3_HEVBR</name>
<gene>
    <name evidence="7" type="ORF">GH714_003904</name>
</gene>
<evidence type="ECO:0000256" key="4">
    <source>
        <dbReference type="ARBA" id="ARBA00022525"/>
    </source>
</evidence>
<evidence type="ECO:0000256" key="2">
    <source>
        <dbReference type="ARBA" id="ARBA00005581"/>
    </source>
</evidence>
<evidence type="ECO:0000256" key="1">
    <source>
        <dbReference type="ARBA" id="ARBA00004613"/>
    </source>
</evidence>
<proteinExistence type="inferred from homology"/>
<keyword evidence="8" id="KW-1185">Reference proteome</keyword>
<sequence length="227" mass="25470">MMRPLSNQLALLLVLALIASEPWPCHAVKGIFPKYHVHIVNNLTNNILNLHCKSKDDDLGPHALPVNTEFHFSFRVNLFGTTLFWCNFNWGNGRGGGYKNSESCRDMPCGYFIQHIASYSWGKRVAVGRGSRFDLLWDQKEACLNQDGRIHVHEFLNMVRSSANGEESVTACLATWQAIADEKIENNANETNIWSGWGTRKMEASDLPAMKVPEKSDLSSSWDTAAA</sequence>
<feature type="signal peptide" evidence="6">
    <location>
        <begin position="1"/>
        <end position="27"/>
    </location>
</feature>
<evidence type="ECO:0000256" key="5">
    <source>
        <dbReference type="ARBA" id="ARBA00022729"/>
    </source>
</evidence>
<dbReference type="Pfam" id="PF05938">
    <property type="entry name" value="Self-incomp_S1"/>
    <property type="match status" value="1"/>
</dbReference>
<comment type="subcellular location">
    <subcellularLocation>
        <location evidence="1 6">Secreted</location>
    </subcellularLocation>
</comment>
<evidence type="ECO:0000256" key="6">
    <source>
        <dbReference type="RuleBase" id="RU367044"/>
    </source>
</evidence>
<comment type="caution">
    <text evidence="7">The sequence shown here is derived from an EMBL/GenBank/DDBJ whole genome shotgun (WGS) entry which is preliminary data.</text>
</comment>
<reference evidence="7 8" key="1">
    <citation type="journal article" date="2020" name="Mol. Plant">
        <title>The Chromosome-Based Rubber Tree Genome Provides New Insights into Spurge Genome Evolution and Rubber Biosynthesis.</title>
        <authorList>
            <person name="Liu J."/>
            <person name="Shi C."/>
            <person name="Shi C.C."/>
            <person name="Li W."/>
            <person name="Zhang Q.J."/>
            <person name="Zhang Y."/>
            <person name="Li K."/>
            <person name="Lu H.F."/>
            <person name="Shi C."/>
            <person name="Zhu S.T."/>
            <person name="Xiao Z.Y."/>
            <person name="Nan H."/>
            <person name="Yue Y."/>
            <person name="Zhu X.G."/>
            <person name="Wu Y."/>
            <person name="Hong X.N."/>
            <person name="Fan G.Y."/>
            <person name="Tong Y."/>
            <person name="Zhang D."/>
            <person name="Mao C.L."/>
            <person name="Liu Y.L."/>
            <person name="Hao S.J."/>
            <person name="Liu W.Q."/>
            <person name="Lv M.Q."/>
            <person name="Zhang H.B."/>
            <person name="Liu Y."/>
            <person name="Hu-Tang G.R."/>
            <person name="Wang J.P."/>
            <person name="Wang J.H."/>
            <person name="Sun Y.H."/>
            <person name="Ni S.B."/>
            <person name="Chen W.B."/>
            <person name="Zhang X.C."/>
            <person name="Jiao Y.N."/>
            <person name="Eichler E.E."/>
            <person name="Li G.H."/>
            <person name="Liu X."/>
            <person name="Gao L.Z."/>
        </authorList>
    </citation>
    <scope>NUCLEOTIDE SEQUENCE [LARGE SCALE GENOMIC DNA]</scope>
    <source>
        <strain evidence="8">cv. GT1</strain>
        <tissue evidence="7">Leaf</tissue>
    </source>
</reference>
<dbReference type="GO" id="GO:0060320">
    <property type="term" value="P:rejection of self pollen"/>
    <property type="evidence" value="ECO:0007669"/>
    <property type="project" value="UniProtKB-KW"/>
</dbReference>
<dbReference type="AlphaFoldDB" id="A0A6A6KMH3"/>
<comment type="similarity">
    <text evidence="2 6">Belongs to the plant self-incompatibility (S1) protein family.</text>
</comment>
<keyword evidence="5 6" id="KW-0732">Signal</keyword>
<keyword evidence="4 6" id="KW-0964">Secreted</keyword>
<feature type="chain" id="PRO_5025708957" description="S-protein homolog" evidence="6">
    <location>
        <begin position="28"/>
        <end position="227"/>
    </location>
</feature>
<dbReference type="PANTHER" id="PTHR31232:SF146">
    <property type="entry name" value="S-PROTEIN HOMOLOG"/>
    <property type="match status" value="1"/>
</dbReference>
<protein>
    <recommendedName>
        <fullName evidence="6">S-protein homolog</fullName>
    </recommendedName>
</protein>
<accession>A0A6A6KMH3</accession>
<dbReference type="Proteomes" id="UP000467840">
    <property type="component" value="Chromosome 2"/>
</dbReference>
<dbReference type="InterPro" id="IPR010264">
    <property type="entry name" value="Self-incomp_S1"/>
</dbReference>